<dbReference type="PRINTS" id="PR00420">
    <property type="entry name" value="RNGMNOXGNASE"/>
</dbReference>
<dbReference type="GO" id="GO:0071949">
    <property type="term" value="F:FAD binding"/>
    <property type="evidence" value="ECO:0007669"/>
    <property type="project" value="InterPro"/>
</dbReference>
<dbReference type="GO" id="GO:0004497">
    <property type="term" value="F:monooxygenase activity"/>
    <property type="evidence" value="ECO:0007669"/>
    <property type="project" value="UniProtKB-KW"/>
</dbReference>
<gene>
    <name evidence="7" type="ORF">KAF25_005381</name>
</gene>
<evidence type="ECO:0000313" key="7">
    <source>
        <dbReference type="EMBL" id="KAG5661259.1"/>
    </source>
</evidence>
<dbReference type="SUPFAM" id="SSF54373">
    <property type="entry name" value="FAD-linked reductases, C-terminal domain"/>
    <property type="match status" value="1"/>
</dbReference>
<dbReference type="Gene3D" id="3.50.50.60">
    <property type="entry name" value="FAD/NAD(P)-binding domain"/>
    <property type="match status" value="1"/>
</dbReference>
<dbReference type="EMBL" id="JAGPUO010000007">
    <property type="protein sequence ID" value="KAG5661259.1"/>
    <property type="molecule type" value="Genomic_DNA"/>
</dbReference>
<proteinExistence type="inferred from homology"/>
<dbReference type="AlphaFoldDB" id="A0A9P7KTJ4"/>
<feature type="domain" description="FAD-binding" evidence="6">
    <location>
        <begin position="21"/>
        <end position="377"/>
    </location>
</feature>
<dbReference type="SUPFAM" id="SSF160104">
    <property type="entry name" value="Acetoacetate decarboxylase-like"/>
    <property type="match status" value="1"/>
</dbReference>
<organism evidence="7 8">
    <name type="scientific">Fusarium avenaceum</name>
    <dbReference type="NCBI Taxonomy" id="40199"/>
    <lineage>
        <taxon>Eukaryota</taxon>
        <taxon>Fungi</taxon>
        <taxon>Dikarya</taxon>
        <taxon>Ascomycota</taxon>
        <taxon>Pezizomycotina</taxon>
        <taxon>Sordariomycetes</taxon>
        <taxon>Hypocreomycetidae</taxon>
        <taxon>Hypocreales</taxon>
        <taxon>Nectriaceae</taxon>
        <taxon>Fusarium</taxon>
        <taxon>Fusarium tricinctum species complex</taxon>
    </lineage>
</organism>
<evidence type="ECO:0000256" key="4">
    <source>
        <dbReference type="ARBA" id="ARBA00023002"/>
    </source>
</evidence>
<evidence type="ECO:0000256" key="1">
    <source>
        <dbReference type="ARBA" id="ARBA00007992"/>
    </source>
</evidence>
<protein>
    <recommendedName>
        <fullName evidence="6">FAD-binding domain-containing protein</fullName>
    </recommendedName>
</protein>
<dbReference type="InterPro" id="IPR036188">
    <property type="entry name" value="FAD/NAD-bd_sf"/>
</dbReference>
<dbReference type="InterPro" id="IPR050493">
    <property type="entry name" value="FAD-dep_Monooxygenase_BioMet"/>
</dbReference>
<sequence>MLQQADEYAKPYVNGKMATSLKVIIIGAGIGGLTAAVGLRKEGHEVILLERSQLAQETGAAMHLAPNCHGILKRFGIFPETFGANRTQGITEFEYTGDLRATIDLQQANLIWQHPWVLCHRVKLHEALKEKATTDDKEGPGAILRISSQVVDVDPYKMTVTLQNGDQLSGDLILGADGVGSVVRKVVVGKHIKPFNAGKGAFRFLIPKQQLFDHPATRQLVSKPGYMTFWYANDRRLVMYPCDDNTTMNFIAMHPYELSASEAYGFSHRGSKETLLRVYKDFCAVVQTLLNMVDEESLKLWTLLDMDRIPCWVKGGVALLGDAAHPFLPFQGQGGGVAIEDSASICALFPRNTKKEEVTERLALYERIRDKRAHRIQAATRSLGTDLDENKANNTDNMVETTRYNFGHDEWHNSKDALRKWIASRNESSLLRRPTAFWPISDLEGYDLPQSTRPTESYFLKQTVRFKTSATYLQALFPTPNFKFSSPGTVVEAEFQCLELLEQRKGERSANKSLVFQVHGVQFTKRDGTTLDGSYTPVIFESIPNIVVSHREELGLPSFHCDIEVVERNKTSHITCGLMGKSFIDLQIDALQETVPETSTEAPCNQFAYRYVPTVGTKGFADAEYPILLRGHQIDASRNLERTLRGTSALINVSKGAFKAMSAFNCVTAGLAELPIYGIVETKLEQGYGAITPLQAERIE</sequence>
<dbReference type="PANTHER" id="PTHR13789">
    <property type="entry name" value="MONOOXYGENASE"/>
    <property type="match status" value="1"/>
</dbReference>
<accession>A0A9P7KTJ4</accession>
<evidence type="ECO:0000259" key="6">
    <source>
        <dbReference type="Pfam" id="PF01494"/>
    </source>
</evidence>
<keyword evidence="3" id="KW-0274">FAD</keyword>
<dbReference type="Proteomes" id="UP000782241">
    <property type="component" value="Unassembled WGS sequence"/>
</dbReference>
<comment type="caution">
    <text evidence="7">The sequence shown here is derived from an EMBL/GenBank/DDBJ whole genome shotgun (WGS) entry which is preliminary data.</text>
</comment>
<reference evidence="7" key="1">
    <citation type="submission" date="2021-04" db="EMBL/GenBank/DDBJ databases">
        <title>Draft genome of Fusarium avenaceum strain F156N33, isolated from an atmospheric sample in Virginia.</title>
        <authorList>
            <person name="Yang S."/>
            <person name="Vinatzer B.A."/>
            <person name="Coleman J."/>
        </authorList>
    </citation>
    <scope>NUCLEOTIDE SEQUENCE</scope>
    <source>
        <strain evidence="7">F156N33</strain>
    </source>
</reference>
<evidence type="ECO:0000256" key="5">
    <source>
        <dbReference type="ARBA" id="ARBA00023033"/>
    </source>
</evidence>
<dbReference type="Pfam" id="PF01494">
    <property type="entry name" value="FAD_binding_3"/>
    <property type="match status" value="1"/>
</dbReference>
<keyword evidence="2" id="KW-0285">Flavoprotein</keyword>
<keyword evidence="8" id="KW-1185">Reference proteome</keyword>
<dbReference type="SUPFAM" id="SSF51905">
    <property type="entry name" value="FAD/NAD(P)-binding domain"/>
    <property type="match status" value="1"/>
</dbReference>
<dbReference type="PANTHER" id="PTHR13789:SF261">
    <property type="entry name" value="HYDROXYLASE, PUTATIVE (AFU_ORTHOLOGUE AFUA_7G00590)-RELATED"/>
    <property type="match status" value="1"/>
</dbReference>
<evidence type="ECO:0000313" key="8">
    <source>
        <dbReference type="Proteomes" id="UP000782241"/>
    </source>
</evidence>
<dbReference type="Gene3D" id="2.40.400.10">
    <property type="entry name" value="Acetoacetate decarboxylase-like"/>
    <property type="match status" value="1"/>
</dbReference>
<dbReference type="InterPro" id="IPR002938">
    <property type="entry name" value="FAD-bd"/>
</dbReference>
<dbReference type="InterPro" id="IPR023375">
    <property type="entry name" value="ADC_dom_sf"/>
</dbReference>
<keyword evidence="4" id="KW-0560">Oxidoreductase</keyword>
<name>A0A9P7KTJ4_9HYPO</name>
<keyword evidence="5" id="KW-0503">Monooxygenase</keyword>
<evidence type="ECO:0000256" key="3">
    <source>
        <dbReference type="ARBA" id="ARBA00022827"/>
    </source>
</evidence>
<comment type="similarity">
    <text evidence="1">Belongs to the paxM FAD-dependent monooxygenase family.</text>
</comment>
<evidence type="ECO:0000256" key="2">
    <source>
        <dbReference type="ARBA" id="ARBA00022630"/>
    </source>
</evidence>